<dbReference type="AlphaFoldDB" id="A0A1X9YNY0"/>
<dbReference type="EMBL" id="CP021235">
    <property type="protein sequence ID" value="ARS34596.1"/>
    <property type="molecule type" value="Genomic_DNA"/>
</dbReference>
<dbReference type="RefSeq" id="WP_025604665.1">
    <property type="nucleotide sequence ID" value="NZ_CP021235.1"/>
</dbReference>
<evidence type="ECO:0000313" key="2">
    <source>
        <dbReference type="Proteomes" id="UP000266292"/>
    </source>
</evidence>
<dbReference type="STRING" id="709015.GCA_000472485_00707"/>
<dbReference type="Proteomes" id="UP000266292">
    <property type="component" value="Chromosome"/>
</dbReference>
<evidence type="ECO:0000313" key="1">
    <source>
        <dbReference type="EMBL" id="ARS34596.1"/>
    </source>
</evidence>
<dbReference type="NCBIfam" id="NF038232">
    <property type="entry name" value="STM3845_fam"/>
    <property type="match status" value="1"/>
</dbReference>
<keyword evidence="2" id="KW-1185">Reference proteome</keyword>
<accession>A0A1X9YNY0</accession>
<dbReference type="KEGG" id="pact:CA264_03570"/>
<dbReference type="OrthoDB" id="230260at2"/>
<dbReference type="InterPro" id="IPR049725">
    <property type="entry name" value="STM3845-like"/>
</dbReference>
<organism evidence="1 2">
    <name type="scientific">Pontibacter actiniarum</name>
    <dbReference type="NCBI Taxonomy" id="323450"/>
    <lineage>
        <taxon>Bacteria</taxon>
        <taxon>Pseudomonadati</taxon>
        <taxon>Bacteroidota</taxon>
        <taxon>Cytophagia</taxon>
        <taxon>Cytophagales</taxon>
        <taxon>Hymenobacteraceae</taxon>
        <taxon>Pontibacter</taxon>
    </lineage>
</organism>
<gene>
    <name evidence="1" type="ORF">CA264_03570</name>
</gene>
<name>A0A1X9YNY0_9BACT</name>
<sequence length="304" mass="35574">MRVKRFDRIKVENDIISEIKKSIVSQRAYIKAESQIVFLFGAKSNTQRTTARDSFYDYTKKHLQDYLFLLAEDFYRSFGDSPVDLLTLEDELASYTDCVLIILESPGAIAELGAFSLKSELVKKILAINERAFMNEDSFINKGPLAKIQKESKFSPVIHAKFESILASIGEIEKSLSKNLQRKRSVKVEFDTYDKFNGANFKKFRLMLVRDLVTLFSPVKFEEILYILRYIYDTDKFLKINFELSFLISVGLIRKEVDFYINTYKHDTYFYSFPDLNIIDLRAKVLNYYSKYSTSRISHLNEDY</sequence>
<reference evidence="2" key="1">
    <citation type="submission" date="2017-05" db="EMBL/GenBank/DDBJ databases">
        <authorList>
            <person name="Ray J."/>
            <person name="Price M."/>
            <person name="Deutschbauer A."/>
        </authorList>
    </citation>
    <scope>NUCLEOTIDE SEQUENCE [LARGE SCALE GENOMIC DNA]</scope>
    <source>
        <strain evidence="2">DSM 19842</strain>
    </source>
</reference>
<protein>
    <submittedName>
        <fullName evidence="1">Uncharacterized protein</fullName>
    </submittedName>
</protein>
<proteinExistence type="predicted"/>